<comment type="caution">
    <text evidence="5">The sequence shown here is derived from an EMBL/GenBank/DDBJ whole genome shotgun (WGS) entry which is preliminary data.</text>
</comment>
<dbReference type="Gene3D" id="2.40.50.40">
    <property type="match status" value="1"/>
</dbReference>
<feature type="region of interest" description="Disordered" evidence="3">
    <location>
        <begin position="133"/>
        <end position="203"/>
    </location>
</feature>
<feature type="compositionally biased region" description="Basic residues" evidence="3">
    <location>
        <begin position="30"/>
        <end position="54"/>
    </location>
</feature>
<dbReference type="EMBL" id="MCGO01000080">
    <property type="protein sequence ID" value="ORY30957.1"/>
    <property type="molecule type" value="Genomic_DNA"/>
</dbReference>
<gene>
    <name evidence="5" type="ORF">BCR33DRAFT_772055</name>
</gene>
<dbReference type="InterPro" id="IPR000953">
    <property type="entry name" value="Chromo/chromo_shadow_dom"/>
</dbReference>
<comment type="subcellular location">
    <subcellularLocation>
        <location evidence="1">Nucleus</location>
    </subcellularLocation>
</comment>
<feature type="compositionally biased region" description="Low complexity" evidence="3">
    <location>
        <begin position="161"/>
        <end position="203"/>
    </location>
</feature>
<dbReference type="STRING" id="329046.A0A1Y2B902"/>
<dbReference type="OrthoDB" id="2163338at2759"/>
<keyword evidence="6" id="KW-1185">Reference proteome</keyword>
<dbReference type="GO" id="GO:0005634">
    <property type="term" value="C:nucleus"/>
    <property type="evidence" value="ECO:0007669"/>
    <property type="project" value="UniProtKB-SubCell"/>
</dbReference>
<proteinExistence type="predicted"/>
<evidence type="ECO:0000256" key="1">
    <source>
        <dbReference type="ARBA" id="ARBA00004123"/>
    </source>
</evidence>
<feature type="region of interest" description="Disordered" evidence="3">
    <location>
        <begin position="1"/>
        <end position="85"/>
    </location>
</feature>
<dbReference type="PANTHER" id="PTHR22812">
    <property type="entry name" value="CHROMOBOX PROTEIN"/>
    <property type="match status" value="1"/>
</dbReference>
<dbReference type="Proteomes" id="UP000193642">
    <property type="component" value="Unassembled WGS sequence"/>
</dbReference>
<feature type="compositionally biased region" description="Polar residues" evidence="3">
    <location>
        <begin position="13"/>
        <end position="27"/>
    </location>
</feature>
<evidence type="ECO:0000256" key="2">
    <source>
        <dbReference type="ARBA" id="ARBA00023242"/>
    </source>
</evidence>
<dbReference type="AlphaFoldDB" id="A0A1Y2B902"/>
<dbReference type="Pfam" id="PF00385">
    <property type="entry name" value="Chromo"/>
    <property type="match status" value="1"/>
</dbReference>
<name>A0A1Y2B902_9FUNG</name>
<organism evidence="5 6">
    <name type="scientific">Rhizoclosmatium globosum</name>
    <dbReference type="NCBI Taxonomy" id="329046"/>
    <lineage>
        <taxon>Eukaryota</taxon>
        <taxon>Fungi</taxon>
        <taxon>Fungi incertae sedis</taxon>
        <taxon>Chytridiomycota</taxon>
        <taxon>Chytridiomycota incertae sedis</taxon>
        <taxon>Chytridiomycetes</taxon>
        <taxon>Chytridiales</taxon>
        <taxon>Chytriomycetaceae</taxon>
        <taxon>Rhizoclosmatium</taxon>
    </lineage>
</organism>
<evidence type="ECO:0000313" key="6">
    <source>
        <dbReference type="Proteomes" id="UP000193642"/>
    </source>
</evidence>
<evidence type="ECO:0000313" key="5">
    <source>
        <dbReference type="EMBL" id="ORY30957.1"/>
    </source>
</evidence>
<feature type="compositionally biased region" description="Acidic residues" evidence="3">
    <location>
        <begin position="65"/>
        <end position="78"/>
    </location>
</feature>
<dbReference type="SMART" id="SM00298">
    <property type="entry name" value="CHROMO"/>
    <property type="match status" value="1"/>
</dbReference>
<evidence type="ECO:0000256" key="3">
    <source>
        <dbReference type="SAM" id="MobiDB-lite"/>
    </source>
</evidence>
<accession>A0A1Y2B902</accession>
<dbReference type="InterPro" id="IPR016197">
    <property type="entry name" value="Chromo-like_dom_sf"/>
</dbReference>
<dbReference type="InterPro" id="IPR051219">
    <property type="entry name" value="Heterochromatin_chromo-domain"/>
</dbReference>
<reference evidence="5 6" key="1">
    <citation type="submission" date="2016-07" db="EMBL/GenBank/DDBJ databases">
        <title>Pervasive Adenine N6-methylation of Active Genes in Fungi.</title>
        <authorList>
            <consortium name="DOE Joint Genome Institute"/>
            <person name="Mondo S.J."/>
            <person name="Dannebaum R.O."/>
            <person name="Kuo R.C."/>
            <person name="Labutti K."/>
            <person name="Haridas S."/>
            <person name="Kuo A."/>
            <person name="Salamov A."/>
            <person name="Ahrendt S.R."/>
            <person name="Lipzen A."/>
            <person name="Sullivan W."/>
            <person name="Andreopoulos W.B."/>
            <person name="Clum A."/>
            <person name="Lindquist E."/>
            <person name="Daum C."/>
            <person name="Ramamoorthy G.K."/>
            <person name="Gryganskyi A."/>
            <person name="Culley D."/>
            <person name="Magnuson J.K."/>
            <person name="James T.Y."/>
            <person name="O'Malley M.A."/>
            <person name="Stajich J.E."/>
            <person name="Spatafora J.W."/>
            <person name="Visel A."/>
            <person name="Grigoriev I.V."/>
        </authorList>
    </citation>
    <scope>NUCLEOTIDE SEQUENCE [LARGE SCALE GENOMIC DNA]</scope>
    <source>
        <strain evidence="5 6">JEL800</strain>
    </source>
</reference>
<keyword evidence="2" id="KW-0539">Nucleus</keyword>
<dbReference type="CDD" id="cd00024">
    <property type="entry name" value="CD_CSD"/>
    <property type="match status" value="1"/>
</dbReference>
<feature type="compositionally biased region" description="Basic and acidic residues" evidence="3">
    <location>
        <begin position="55"/>
        <end position="64"/>
    </location>
</feature>
<dbReference type="PROSITE" id="PS50013">
    <property type="entry name" value="CHROMO_2"/>
    <property type="match status" value="1"/>
</dbReference>
<sequence length="296" mass="33161">MAHLSELSARAAASTTADVTGVAQSPPTGHRVKSKKTPMRGRKQKKKQSKKKTTEKKVEKKQEEQKEEEEEEEEEDYEVEKILSHKTDRKLRARVYLVKWKGYPSSENSWIPEDNFGTREILDEYIEKYVLDKDDAKKDSEDPEPTTSSSSASKRKQPDPSSASSKSSTAAASSSSKKAKLSLTKSRSSSSSTRTPISRNSSSAFNLPPLLPASLRGEESWTPYIESLKSIKLIDDSEPASYTNLYITLVWSGAVDLEDEEARETVVTMEDCMEKCPDFIIKYFCTRVALPGSKKK</sequence>
<dbReference type="SUPFAM" id="SSF54160">
    <property type="entry name" value="Chromo domain-like"/>
    <property type="match status" value="1"/>
</dbReference>
<evidence type="ECO:0000259" key="4">
    <source>
        <dbReference type="PROSITE" id="PS50013"/>
    </source>
</evidence>
<dbReference type="InterPro" id="IPR023780">
    <property type="entry name" value="Chromo_domain"/>
</dbReference>
<protein>
    <submittedName>
        <fullName evidence="5">Chromo-domain-containing protein</fullName>
    </submittedName>
</protein>
<feature type="domain" description="Chromo" evidence="4">
    <location>
        <begin position="77"/>
        <end position="137"/>
    </location>
</feature>